<gene>
    <name evidence="1" type="ORF">TR91070</name>
</gene>
<sequence length="116" mass="12977">MLSAFMAIVFEHQDFPIYIKFVRLEGRYTASAQRPGTRKTLACTQLAQHLPHTLPSPFSAGWQKRMRKTGGGVGPLTDRAIQPIHVSQKRPGPHTMDRVFKGTKRGGKDHISVEVL</sequence>
<organism evidence="1">
    <name type="scientific">Schistocephalus solidus</name>
    <name type="common">Tapeworm</name>
    <dbReference type="NCBI Taxonomy" id="70667"/>
    <lineage>
        <taxon>Eukaryota</taxon>
        <taxon>Metazoa</taxon>
        <taxon>Spiralia</taxon>
        <taxon>Lophotrochozoa</taxon>
        <taxon>Platyhelminthes</taxon>
        <taxon>Cestoda</taxon>
        <taxon>Eucestoda</taxon>
        <taxon>Diphyllobothriidea</taxon>
        <taxon>Diphyllobothriidae</taxon>
        <taxon>Schistocephalus</taxon>
    </lineage>
</organism>
<accession>A0A0X3PR96</accession>
<dbReference type="AlphaFoldDB" id="A0A0X3PR96"/>
<protein>
    <submittedName>
        <fullName evidence="1">Uncharacterized protein</fullName>
    </submittedName>
</protein>
<dbReference type="EMBL" id="GEEE01008764">
    <property type="protein sequence ID" value="JAP54461.1"/>
    <property type="molecule type" value="Transcribed_RNA"/>
</dbReference>
<evidence type="ECO:0000313" key="1">
    <source>
        <dbReference type="EMBL" id="JAP54461.1"/>
    </source>
</evidence>
<name>A0A0X3PR96_SCHSO</name>
<proteinExistence type="predicted"/>
<reference evidence="1" key="1">
    <citation type="submission" date="2016-01" db="EMBL/GenBank/DDBJ databases">
        <title>Reference transcriptome for the parasite Schistocephalus solidus: insights into the molecular evolution of parasitism.</title>
        <authorList>
            <person name="Hebert F.O."/>
            <person name="Grambauer S."/>
            <person name="Barber I."/>
            <person name="Landry C.R."/>
            <person name="Aubin-Horth N."/>
        </authorList>
    </citation>
    <scope>NUCLEOTIDE SEQUENCE</scope>
</reference>